<protein>
    <submittedName>
        <fullName evidence="3">(salmon louse) hypothetical protein</fullName>
    </submittedName>
</protein>
<dbReference type="Proteomes" id="UP000675881">
    <property type="component" value="Chromosome 13"/>
</dbReference>
<accession>A0A7R8CHZ5</accession>
<gene>
    <name evidence="3" type="ORF">LSAA_4485</name>
</gene>
<feature type="compositionally biased region" description="Low complexity" evidence="1">
    <location>
        <begin position="317"/>
        <end position="328"/>
    </location>
</feature>
<evidence type="ECO:0000313" key="3">
    <source>
        <dbReference type="EMBL" id="CAF2828004.1"/>
    </source>
</evidence>
<feature type="transmembrane region" description="Helical" evidence="2">
    <location>
        <begin position="150"/>
        <end position="172"/>
    </location>
</feature>
<proteinExistence type="predicted"/>
<feature type="region of interest" description="Disordered" evidence="1">
    <location>
        <begin position="486"/>
        <end position="518"/>
    </location>
</feature>
<organism evidence="3 4">
    <name type="scientific">Lepeophtheirus salmonis</name>
    <name type="common">Salmon louse</name>
    <name type="synonym">Caligus salmonis</name>
    <dbReference type="NCBI Taxonomy" id="72036"/>
    <lineage>
        <taxon>Eukaryota</taxon>
        <taxon>Metazoa</taxon>
        <taxon>Ecdysozoa</taxon>
        <taxon>Arthropoda</taxon>
        <taxon>Crustacea</taxon>
        <taxon>Multicrustacea</taxon>
        <taxon>Hexanauplia</taxon>
        <taxon>Copepoda</taxon>
        <taxon>Siphonostomatoida</taxon>
        <taxon>Caligidae</taxon>
        <taxon>Lepeophtheirus</taxon>
    </lineage>
</organism>
<evidence type="ECO:0000313" key="4">
    <source>
        <dbReference type="Proteomes" id="UP000675881"/>
    </source>
</evidence>
<evidence type="ECO:0000256" key="2">
    <source>
        <dbReference type="SAM" id="Phobius"/>
    </source>
</evidence>
<keyword evidence="4" id="KW-1185">Reference proteome</keyword>
<feature type="compositionally biased region" description="Polar residues" evidence="1">
    <location>
        <begin position="277"/>
        <end position="299"/>
    </location>
</feature>
<name>A0A7R8CHZ5_LEPSM</name>
<sequence>MHESFIKNRCKSSGAFASILLPTTVDGFSENCRIQKASTQLLLIRKMSSDLLFNDPRLGWIPYNDFSRSQREKSHHQDNSILGNVDSYPQYSEDPPPPEFFIPPPPPPPSLELDPDCTSLEDFQTCDNILTSSTLYDKDYPLLSGHLRSLSIILAVACLFILAVCVTIFIIWRRRRSRTRLDYLWKDSGQTPNRPDHSHHPLIFDDGFESSGGGGSGSNGTSSSNYRLNRALPRNEFSNDTLHSNIFRIPDSDSQIYEEVLDSSGRSAVSQDIIFQRNPTSTSNRPRQINPSYYSGTNQKLKDYSTDDSSTQGNNDLPLLSPTYSTPPIYAKHNPLPPLPSATLLRNREPPKKSKNIFSTWLHRNSKNSSSSSSSSPNLDYRFLTSKPRGGEPGTTPTLRLSDYPSALQQPLIYYSTTHRHPTGLAPPPPGHHIYTTPVNGNNFYGDYSGLMPNPDDILPKEAWTDFPNEDEEDLPENKIRHNLIERKQQPSASASLQPPRHHSRHLNNKIPSVLCKPNNNNINNTSCDTNSLNSLRNHHLSSLSSDTTCPDEESDERFNSSSNSSQGSVLR</sequence>
<feature type="compositionally biased region" description="Basic and acidic residues" evidence="1">
    <location>
        <begin position="194"/>
        <end position="203"/>
    </location>
</feature>
<feature type="region of interest" description="Disordered" evidence="1">
    <location>
        <begin position="85"/>
        <end position="105"/>
    </location>
</feature>
<dbReference type="AlphaFoldDB" id="A0A7R8CHZ5"/>
<dbReference type="EMBL" id="HG994592">
    <property type="protein sequence ID" value="CAF2828004.1"/>
    <property type="molecule type" value="Genomic_DNA"/>
</dbReference>
<feature type="region of interest" description="Disordered" evidence="1">
    <location>
        <begin position="271"/>
        <end position="402"/>
    </location>
</feature>
<feature type="region of interest" description="Disordered" evidence="1">
    <location>
        <begin position="541"/>
        <end position="572"/>
    </location>
</feature>
<reference evidence="3" key="1">
    <citation type="submission" date="2021-02" db="EMBL/GenBank/DDBJ databases">
        <authorList>
            <person name="Bekaert M."/>
        </authorList>
    </citation>
    <scope>NUCLEOTIDE SEQUENCE</scope>
    <source>
        <strain evidence="3">IoA-00</strain>
    </source>
</reference>
<keyword evidence="2" id="KW-0472">Membrane</keyword>
<feature type="compositionally biased region" description="Pro residues" evidence="1">
    <location>
        <begin position="94"/>
        <end position="105"/>
    </location>
</feature>
<keyword evidence="2" id="KW-1133">Transmembrane helix</keyword>
<feature type="region of interest" description="Disordered" evidence="1">
    <location>
        <begin position="187"/>
        <end position="227"/>
    </location>
</feature>
<evidence type="ECO:0000256" key="1">
    <source>
        <dbReference type="SAM" id="MobiDB-lite"/>
    </source>
</evidence>
<keyword evidence="2" id="KW-0812">Transmembrane</keyword>